<dbReference type="Pfam" id="PF07715">
    <property type="entry name" value="Plug"/>
    <property type="match status" value="1"/>
</dbReference>
<evidence type="ECO:0000256" key="9">
    <source>
        <dbReference type="ARBA" id="ARBA00023136"/>
    </source>
</evidence>
<evidence type="ECO:0000259" key="14">
    <source>
        <dbReference type="Pfam" id="PF00593"/>
    </source>
</evidence>
<sequence>MKARLGLYLQAAAVIALSGGAYAQTATAPAGPSDTIAEIVVTATKRETKLQETPIAVSAFSQESLDKQQVKDITDLSKFVPSLQFGQQGDQNAITLTLRGIGNDSAYTEVADPEVAMYVDGIYSPRAQGASVLMYDMERVEVLRGPQGTLFGRNATVGAVSLISAKPTFDKEYGNAEVVAGSYGRFGTRGMFNLPVSDKLAFRVAFVTDKHDGYVDYQPAPNVPGVNPAAYVTSGPKYYAGDQKSFRVSGAWRPTDRFSWDLNFEWYEDTGTPVEPLMQTPRPGTNLWSVQADTAPFQDRTAKSVHSKMDYDINDYLQLSYIAGASWLGGNNQVDADSGVLPPTSATTPSGAFEQNSTVWSSYDFFSHELQLKSSGVHTIDWILGAYYSHETNKIRFDIDQANGYRLGTFSWAGSFIQSDREIESAAGFGQATWHVTDDIRLTGGVRYTRDDKEDIGGRNVTCNGCTQGIFGRDPYSIPGYTASPNDVYGQWSKATWLVRADADIIKDVLMTYASVGTGFKSGNIEDGGKLAGPETLTNYEVGAKTTLFGGRATFNVAAYYEDFTGYQVNQAVTTRDAAGHVIGSQIVTQNAQGAKAYGLEAELAAKVTPRDTINLSLSAQHTEMEELQSIDARLYSGGDVSHLVELKGNELPHAPALSGTVGYEHVFDLPNGGTLTPRVSTHFETRSYLSFFNAGTYDEQKAYTRTDLAVRYDAPSGKWSLEGFVQNVENANIKSNAGAFGGPATPVWTAVYQPPQTWGVRAHASF</sequence>
<organism evidence="16 17">
    <name type="scientific">Nitrospirillum viridazoti CBAmc</name>
    <dbReference type="NCBI Taxonomy" id="1441467"/>
    <lineage>
        <taxon>Bacteria</taxon>
        <taxon>Pseudomonadati</taxon>
        <taxon>Pseudomonadota</taxon>
        <taxon>Alphaproteobacteria</taxon>
        <taxon>Rhodospirillales</taxon>
        <taxon>Azospirillaceae</taxon>
        <taxon>Nitrospirillum</taxon>
        <taxon>Nitrospirillum viridazoti</taxon>
    </lineage>
</organism>
<evidence type="ECO:0000313" key="16">
    <source>
        <dbReference type="EMBL" id="ASG23349.1"/>
    </source>
</evidence>
<keyword evidence="6" id="KW-0408">Iron</keyword>
<evidence type="ECO:0000256" key="1">
    <source>
        <dbReference type="ARBA" id="ARBA00004571"/>
    </source>
</evidence>
<evidence type="ECO:0000256" key="3">
    <source>
        <dbReference type="ARBA" id="ARBA00022452"/>
    </source>
</evidence>
<keyword evidence="9 11" id="KW-0472">Membrane</keyword>
<dbReference type="SUPFAM" id="SSF56935">
    <property type="entry name" value="Porins"/>
    <property type="match status" value="1"/>
</dbReference>
<gene>
    <name evidence="16" type="ORF">Y958_21295</name>
</gene>
<dbReference type="PANTHER" id="PTHR32552">
    <property type="entry name" value="FERRICHROME IRON RECEPTOR-RELATED"/>
    <property type="match status" value="1"/>
</dbReference>
<feature type="domain" description="TonB-dependent receptor-like beta-barrel" evidence="14">
    <location>
        <begin position="253"/>
        <end position="729"/>
    </location>
</feature>
<dbReference type="InterPro" id="IPR012910">
    <property type="entry name" value="Plug_dom"/>
</dbReference>
<keyword evidence="16" id="KW-0675">Receptor</keyword>
<evidence type="ECO:0000256" key="10">
    <source>
        <dbReference type="ARBA" id="ARBA00023237"/>
    </source>
</evidence>
<dbReference type="RefSeq" id="WP_040849611.1">
    <property type="nucleotide sequence ID" value="NZ_CP022111.1"/>
</dbReference>
<feature type="domain" description="TonB-dependent receptor plug" evidence="15">
    <location>
        <begin position="50"/>
        <end position="158"/>
    </location>
</feature>
<keyword evidence="8 12" id="KW-0798">TonB box</keyword>
<evidence type="ECO:0000256" key="4">
    <source>
        <dbReference type="ARBA" id="ARBA00022496"/>
    </source>
</evidence>
<dbReference type="PANTHER" id="PTHR32552:SF81">
    <property type="entry name" value="TONB-DEPENDENT OUTER MEMBRANE RECEPTOR"/>
    <property type="match status" value="1"/>
</dbReference>
<protein>
    <submittedName>
        <fullName evidence="16">TonB-dependent receptor</fullName>
    </submittedName>
</protein>
<keyword evidence="5 11" id="KW-0812">Transmembrane</keyword>
<evidence type="ECO:0000256" key="2">
    <source>
        <dbReference type="ARBA" id="ARBA00022448"/>
    </source>
</evidence>
<keyword evidence="3 11" id="KW-1134">Transmembrane beta strand</keyword>
<dbReference type="AlphaFoldDB" id="A0A248JXN6"/>
<evidence type="ECO:0000256" key="5">
    <source>
        <dbReference type="ARBA" id="ARBA00022692"/>
    </source>
</evidence>
<keyword evidence="2 11" id="KW-0813">Transport</keyword>
<evidence type="ECO:0000256" key="12">
    <source>
        <dbReference type="RuleBase" id="RU003357"/>
    </source>
</evidence>
<evidence type="ECO:0000256" key="6">
    <source>
        <dbReference type="ARBA" id="ARBA00023004"/>
    </source>
</evidence>
<dbReference type="PROSITE" id="PS52016">
    <property type="entry name" value="TONB_DEPENDENT_REC_3"/>
    <property type="match status" value="1"/>
</dbReference>
<keyword evidence="7" id="KW-0406">Ion transport</keyword>
<dbReference type="GO" id="GO:0006826">
    <property type="term" value="P:iron ion transport"/>
    <property type="evidence" value="ECO:0007669"/>
    <property type="project" value="UniProtKB-KW"/>
</dbReference>
<feature type="chain" id="PRO_5011631185" evidence="13">
    <location>
        <begin position="24"/>
        <end position="767"/>
    </location>
</feature>
<evidence type="ECO:0000259" key="15">
    <source>
        <dbReference type="Pfam" id="PF07715"/>
    </source>
</evidence>
<keyword evidence="17" id="KW-1185">Reference proteome</keyword>
<dbReference type="Gene3D" id="2.40.170.20">
    <property type="entry name" value="TonB-dependent receptor, beta-barrel domain"/>
    <property type="match status" value="1"/>
</dbReference>
<evidence type="ECO:0000256" key="11">
    <source>
        <dbReference type="PROSITE-ProRule" id="PRU01360"/>
    </source>
</evidence>
<dbReference type="EMBL" id="CP022111">
    <property type="protein sequence ID" value="ASG23349.1"/>
    <property type="molecule type" value="Genomic_DNA"/>
</dbReference>
<comment type="subcellular location">
    <subcellularLocation>
        <location evidence="1 11">Cell outer membrane</location>
        <topology evidence="1 11">Multi-pass membrane protein</topology>
    </subcellularLocation>
</comment>
<evidence type="ECO:0000313" key="17">
    <source>
        <dbReference type="Proteomes" id="UP000197153"/>
    </source>
</evidence>
<comment type="similarity">
    <text evidence="11 12">Belongs to the TonB-dependent receptor family.</text>
</comment>
<keyword evidence="13" id="KW-0732">Signal</keyword>
<feature type="signal peptide" evidence="13">
    <location>
        <begin position="1"/>
        <end position="23"/>
    </location>
</feature>
<dbReference type="InterPro" id="IPR000531">
    <property type="entry name" value="Beta-barrel_TonB"/>
</dbReference>
<accession>A0A248JXN6</accession>
<dbReference type="GO" id="GO:0009279">
    <property type="term" value="C:cell outer membrane"/>
    <property type="evidence" value="ECO:0007669"/>
    <property type="project" value="UniProtKB-SubCell"/>
</dbReference>
<keyword evidence="10 11" id="KW-0998">Cell outer membrane</keyword>
<reference evidence="16 17" key="1">
    <citation type="submission" date="2017-06" db="EMBL/GenBank/DDBJ databases">
        <title>Complete genome sequence of Nitrospirillum amazonense strain CBAmC, an endophytic nitrogen-fixing and plant growth-promoting bacterium, isolated from sugarcane.</title>
        <authorList>
            <person name="Schwab S."/>
            <person name="dos Santos Teixeira K.R."/>
            <person name="Simoes Araujo J.L."/>
            <person name="Soares Vidal M."/>
            <person name="Borges de Freitas H.R."/>
            <person name="Rivello Crivelaro A.L."/>
            <person name="Bueno de Camargo Nunes A."/>
            <person name="dos Santos C.M."/>
            <person name="Palmeira da Silva Rosa D."/>
            <person name="da Silva Padilha D."/>
            <person name="da Silva E."/>
            <person name="Araujo Terra L."/>
            <person name="Soares Mendes V."/>
            <person name="Farinelli L."/>
            <person name="Magalhaes Cruz L."/>
            <person name="Baldani J.I."/>
        </authorList>
    </citation>
    <scope>NUCLEOTIDE SEQUENCE [LARGE SCALE GENOMIC DNA]</scope>
    <source>
        <strain evidence="16 17">CBAmC</strain>
    </source>
</reference>
<keyword evidence="4" id="KW-0410">Iron transport</keyword>
<name>A0A248JXN6_9PROT</name>
<dbReference type="InterPro" id="IPR039426">
    <property type="entry name" value="TonB-dep_rcpt-like"/>
</dbReference>
<dbReference type="Proteomes" id="UP000197153">
    <property type="component" value="Chromosome 2"/>
</dbReference>
<evidence type="ECO:0000256" key="13">
    <source>
        <dbReference type="SAM" id="SignalP"/>
    </source>
</evidence>
<dbReference type="InterPro" id="IPR036942">
    <property type="entry name" value="Beta-barrel_TonB_sf"/>
</dbReference>
<proteinExistence type="inferred from homology"/>
<dbReference type="Pfam" id="PF00593">
    <property type="entry name" value="TonB_dep_Rec_b-barrel"/>
    <property type="match status" value="1"/>
</dbReference>
<dbReference type="KEGG" id="nao:Y958_21295"/>
<evidence type="ECO:0000256" key="7">
    <source>
        <dbReference type="ARBA" id="ARBA00023065"/>
    </source>
</evidence>
<evidence type="ECO:0000256" key="8">
    <source>
        <dbReference type="ARBA" id="ARBA00023077"/>
    </source>
</evidence>